<reference evidence="2 3" key="2">
    <citation type="submission" date="2018-11" db="EMBL/GenBank/DDBJ databases">
        <authorList>
            <consortium name="Pathogen Informatics"/>
        </authorList>
    </citation>
    <scope>NUCLEOTIDE SEQUENCE [LARGE SCALE GENOMIC DNA]</scope>
</reference>
<protein>
    <submittedName>
        <fullName evidence="4">Gloverin-like</fullName>
    </submittedName>
</protein>
<organism evidence="4">
    <name type="scientific">Nippostrongylus brasiliensis</name>
    <name type="common">Rat hookworm</name>
    <dbReference type="NCBI Taxonomy" id="27835"/>
    <lineage>
        <taxon>Eukaryota</taxon>
        <taxon>Metazoa</taxon>
        <taxon>Ecdysozoa</taxon>
        <taxon>Nematoda</taxon>
        <taxon>Chromadorea</taxon>
        <taxon>Rhabditida</taxon>
        <taxon>Rhabditina</taxon>
        <taxon>Rhabditomorpha</taxon>
        <taxon>Strongyloidea</taxon>
        <taxon>Heligmosomidae</taxon>
        <taxon>Nippostrongylus</taxon>
    </lineage>
</organism>
<keyword evidence="1" id="KW-0732">Signal</keyword>
<reference evidence="4" key="1">
    <citation type="submission" date="2017-02" db="UniProtKB">
        <authorList>
            <consortium name="WormBaseParasite"/>
        </authorList>
    </citation>
    <scope>IDENTIFICATION</scope>
</reference>
<feature type="signal peptide" evidence="1">
    <location>
        <begin position="1"/>
        <end position="16"/>
    </location>
</feature>
<dbReference type="EMBL" id="UYSL01021736">
    <property type="protein sequence ID" value="VDL79028.1"/>
    <property type="molecule type" value="Genomic_DNA"/>
</dbReference>
<keyword evidence="3" id="KW-1185">Reference proteome</keyword>
<proteinExistence type="predicted"/>
<feature type="chain" id="PRO_5043125613" evidence="1">
    <location>
        <begin position="17"/>
        <end position="140"/>
    </location>
</feature>
<dbReference type="OMA" id="GMFNIND"/>
<name>A0A0N4YFB1_NIPBR</name>
<accession>A0A0N4YFB1</accession>
<evidence type="ECO:0000313" key="3">
    <source>
        <dbReference type="Proteomes" id="UP000271162"/>
    </source>
</evidence>
<dbReference type="AlphaFoldDB" id="A0A0N4YFB1"/>
<evidence type="ECO:0000256" key="1">
    <source>
        <dbReference type="SAM" id="SignalP"/>
    </source>
</evidence>
<dbReference type="WBParaSite" id="NBR_0001543301-mRNA-1">
    <property type="protein sequence ID" value="NBR_0001543301-mRNA-1"/>
    <property type="gene ID" value="NBR_0001543301"/>
</dbReference>
<evidence type="ECO:0000313" key="4">
    <source>
        <dbReference type="WBParaSite" id="NBR_0001543301-mRNA-1"/>
    </source>
</evidence>
<gene>
    <name evidence="2" type="ORF">NBR_LOCUS15434</name>
</gene>
<sequence length="140" mass="15095">MRTLLLVLVAILYVDSFTIPLLLGGISVDKAPDGTVGVAFRRGVNINGNGADANTQFIFGKDGMFNINDEQNVLVNGTRSGPRSSIGYDKNGFNAGAGIAVTERSRVEGYMLHDNSDKWGMPKIATDPTVPGRKNYGLWF</sequence>
<evidence type="ECO:0000313" key="2">
    <source>
        <dbReference type="EMBL" id="VDL79028.1"/>
    </source>
</evidence>
<dbReference type="Proteomes" id="UP000271162">
    <property type="component" value="Unassembled WGS sequence"/>
</dbReference>